<dbReference type="AlphaFoldDB" id="A0A9P6E2I7"/>
<feature type="region of interest" description="Disordered" evidence="1">
    <location>
        <begin position="448"/>
        <end position="475"/>
    </location>
</feature>
<evidence type="ECO:0000259" key="2">
    <source>
        <dbReference type="Pfam" id="PF13598"/>
    </source>
</evidence>
<dbReference type="OrthoDB" id="10068793at2759"/>
<dbReference type="InterPro" id="IPR037291">
    <property type="entry name" value="DUF4139"/>
</dbReference>
<evidence type="ECO:0000256" key="1">
    <source>
        <dbReference type="SAM" id="MobiDB-lite"/>
    </source>
</evidence>
<feature type="region of interest" description="Disordered" evidence="1">
    <location>
        <begin position="165"/>
        <end position="238"/>
    </location>
</feature>
<dbReference type="PANTHER" id="PTHR31005:SF8">
    <property type="entry name" value="DUF4139 DOMAIN-CONTAINING PROTEIN"/>
    <property type="match status" value="1"/>
</dbReference>
<feature type="compositionally biased region" description="Low complexity" evidence="1">
    <location>
        <begin position="450"/>
        <end position="462"/>
    </location>
</feature>
<gene>
    <name evidence="3" type="ORF">CPB83DRAFT_865550</name>
</gene>
<dbReference type="InterPro" id="IPR011935">
    <property type="entry name" value="CHP02231"/>
</dbReference>
<reference evidence="3" key="1">
    <citation type="submission" date="2020-11" db="EMBL/GenBank/DDBJ databases">
        <authorList>
            <consortium name="DOE Joint Genome Institute"/>
            <person name="Ahrendt S."/>
            <person name="Riley R."/>
            <person name="Andreopoulos W."/>
            <person name="Labutti K."/>
            <person name="Pangilinan J."/>
            <person name="Ruiz-Duenas F.J."/>
            <person name="Barrasa J.M."/>
            <person name="Sanchez-Garcia M."/>
            <person name="Camarero S."/>
            <person name="Miyauchi S."/>
            <person name="Serrano A."/>
            <person name="Linde D."/>
            <person name="Babiker R."/>
            <person name="Drula E."/>
            <person name="Ayuso-Fernandez I."/>
            <person name="Pacheco R."/>
            <person name="Padilla G."/>
            <person name="Ferreira P."/>
            <person name="Barriuso J."/>
            <person name="Kellner H."/>
            <person name="Castanera R."/>
            <person name="Alfaro M."/>
            <person name="Ramirez L."/>
            <person name="Pisabarro A.G."/>
            <person name="Kuo A."/>
            <person name="Tritt A."/>
            <person name="Lipzen A."/>
            <person name="He G."/>
            <person name="Yan M."/>
            <person name="Ng V."/>
            <person name="Cullen D."/>
            <person name="Martin F."/>
            <person name="Rosso M.-N."/>
            <person name="Henrissat B."/>
            <person name="Hibbett D."/>
            <person name="Martinez A.T."/>
            <person name="Grigoriev I.V."/>
        </authorList>
    </citation>
    <scope>NUCLEOTIDE SEQUENCE</scope>
    <source>
        <strain evidence="3">CBS 506.95</strain>
    </source>
</reference>
<name>A0A9P6E2I7_9AGAR</name>
<comment type="caution">
    <text evidence="3">The sequence shown here is derived from an EMBL/GenBank/DDBJ whole genome shotgun (WGS) entry which is preliminary data.</text>
</comment>
<feature type="non-terminal residue" evidence="3">
    <location>
        <position position="1"/>
    </location>
</feature>
<dbReference type="EMBL" id="MU158112">
    <property type="protein sequence ID" value="KAF9521349.1"/>
    <property type="molecule type" value="Genomic_DNA"/>
</dbReference>
<dbReference type="Pfam" id="PF13598">
    <property type="entry name" value="DUF4139"/>
    <property type="match status" value="1"/>
</dbReference>
<dbReference type="Proteomes" id="UP000807306">
    <property type="component" value="Unassembled WGS sequence"/>
</dbReference>
<feature type="compositionally biased region" description="Polar residues" evidence="1">
    <location>
        <begin position="165"/>
        <end position="185"/>
    </location>
</feature>
<protein>
    <recommendedName>
        <fullName evidence="2">DUF4139 domain-containing protein</fullName>
    </recommendedName>
</protein>
<evidence type="ECO:0000313" key="3">
    <source>
        <dbReference type="EMBL" id="KAF9521349.1"/>
    </source>
</evidence>
<keyword evidence="4" id="KW-1185">Reference proteome</keyword>
<dbReference type="PANTHER" id="PTHR31005">
    <property type="entry name" value="DUF4139 DOMAIN-CONTAINING PROTEIN"/>
    <property type="match status" value="1"/>
</dbReference>
<feature type="compositionally biased region" description="Polar residues" evidence="1">
    <location>
        <begin position="202"/>
        <end position="221"/>
    </location>
</feature>
<sequence>DEEIAKQASLLPSAGNTTGSWNVSVLFNADEDNEDDEVDLLLRYVVHGVSWTPSYDIHVDTQEQGNNLTVLYKALITQQTGEDWNNASLRLETTSPSSFDPPLPKNLPPWSLSLAVVHPPSRIVTASPIGAIAGGTARKADYSSRQYGKAEITHRDRDAYENQPINHSHTHTLSSCRSRSPQSDGASYRSYADSPSLRTRPRSPQTGRLPTHLNRQYESSPSPGPLTRGRRSVSPGRFSCERYRTPAHSRSSCPVLIDTALVAGAILQAQPQTQEDESSTILPMTLNVSDLLDIPTSVDGQAEHQITIAILRANTKIERYAIPKLDKRVYTMVKLKNNTDMTFVPGTANVSVDKNFFTSTEMPALGPQETFECPLGPDPSIVVIYHANEEHFQTSPTTSRSSVHSYTQRITVQNNKSVPLENLKITERVPISDDGGITLELISPALTLPSKSGSPSSSMTSSWQDGRGSPSNSNVRERLYLGKGVQAQWDKADEDHVDGKEIAKTGKLNWLLDISPMKSVDLVLQFEVMYPSRLSLFGLD</sequence>
<accession>A0A9P6E2I7</accession>
<proteinExistence type="predicted"/>
<evidence type="ECO:0000313" key="4">
    <source>
        <dbReference type="Proteomes" id="UP000807306"/>
    </source>
</evidence>
<feature type="domain" description="DUF4139" evidence="2">
    <location>
        <begin position="42"/>
        <end position="445"/>
    </location>
</feature>
<organism evidence="3 4">
    <name type="scientific">Crepidotus variabilis</name>
    <dbReference type="NCBI Taxonomy" id="179855"/>
    <lineage>
        <taxon>Eukaryota</taxon>
        <taxon>Fungi</taxon>
        <taxon>Dikarya</taxon>
        <taxon>Basidiomycota</taxon>
        <taxon>Agaricomycotina</taxon>
        <taxon>Agaricomycetes</taxon>
        <taxon>Agaricomycetidae</taxon>
        <taxon>Agaricales</taxon>
        <taxon>Agaricineae</taxon>
        <taxon>Crepidotaceae</taxon>
        <taxon>Crepidotus</taxon>
    </lineage>
</organism>